<dbReference type="Proteomes" id="UP000249046">
    <property type="component" value="Unassembled WGS sequence"/>
</dbReference>
<evidence type="ECO:0000313" key="3">
    <source>
        <dbReference type="Proteomes" id="UP000249046"/>
    </source>
</evidence>
<reference evidence="2 3" key="1">
    <citation type="submission" date="2017-08" db="EMBL/GenBank/DDBJ databases">
        <title>Infants hospitalized years apart are colonized by the same room-sourced microbial strains.</title>
        <authorList>
            <person name="Brooks B."/>
            <person name="Olm M.R."/>
            <person name="Firek B.A."/>
            <person name="Baker R."/>
            <person name="Thomas B.C."/>
            <person name="Morowitz M.J."/>
            <person name="Banfield J.F."/>
        </authorList>
    </citation>
    <scope>NUCLEOTIDE SEQUENCE [LARGE SCALE GENOMIC DNA]</scope>
    <source>
        <strain evidence="2">S2_005_003_R2_42</strain>
    </source>
</reference>
<name>A0A2W5KDC0_9GAMM</name>
<evidence type="ECO:0000313" key="2">
    <source>
        <dbReference type="EMBL" id="PZQ14039.1"/>
    </source>
</evidence>
<sequence>MAIVRSSITRSPEPTWISTRSWLPLPSTTRRLRPGPLRVRSSTSISIAPVVSVMRLQASAARSMRSPLAAAATSARSEPGPSSSQLVTFRVAPPAGTSARRSRRSASRCALSGVI</sequence>
<evidence type="ECO:0000256" key="1">
    <source>
        <dbReference type="SAM" id="MobiDB-lite"/>
    </source>
</evidence>
<gene>
    <name evidence="2" type="ORF">DI564_10785</name>
</gene>
<feature type="compositionally biased region" description="Polar residues" evidence="1">
    <location>
        <begin position="74"/>
        <end position="87"/>
    </location>
</feature>
<dbReference type="EMBL" id="QFPO01000008">
    <property type="protein sequence ID" value="PZQ14039.1"/>
    <property type="molecule type" value="Genomic_DNA"/>
</dbReference>
<organism evidence="2 3">
    <name type="scientific">Rhodanobacter denitrificans</name>
    <dbReference type="NCBI Taxonomy" id="666685"/>
    <lineage>
        <taxon>Bacteria</taxon>
        <taxon>Pseudomonadati</taxon>
        <taxon>Pseudomonadota</taxon>
        <taxon>Gammaproteobacteria</taxon>
        <taxon>Lysobacterales</taxon>
        <taxon>Rhodanobacteraceae</taxon>
        <taxon>Rhodanobacter</taxon>
    </lineage>
</organism>
<proteinExistence type="predicted"/>
<dbReference type="AlphaFoldDB" id="A0A2W5KDC0"/>
<protein>
    <submittedName>
        <fullName evidence="2">Uncharacterized protein</fullName>
    </submittedName>
</protein>
<comment type="caution">
    <text evidence="2">The sequence shown here is derived from an EMBL/GenBank/DDBJ whole genome shotgun (WGS) entry which is preliminary data.</text>
</comment>
<accession>A0A2W5KDC0</accession>
<feature type="region of interest" description="Disordered" evidence="1">
    <location>
        <begin position="66"/>
        <end position="115"/>
    </location>
</feature>